<evidence type="ECO:0000256" key="1">
    <source>
        <dbReference type="SAM" id="Phobius"/>
    </source>
</evidence>
<keyword evidence="1" id="KW-0472">Membrane</keyword>
<dbReference type="RefSeq" id="WP_124398902.1">
    <property type="nucleotide sequence ID" value="NZ_CP027758.1"/>
</dbReference>
<gene>
    <name evidence="2" type="ORF">YA0852_30845</name>
</gene>
<feature type="transmembrane region" description="Helical" evidence="1">
    <location>
        <begin position="58"/>
        <end position="75"/>
    </location>
</feature>
<dbReference type="EMBL" id="JAEILG010000136">
    <property type="protein sequence ID" value="MBI6568470.1"/>
    <property type="molecule type" value="Genomic_DNA"/>
</dbReference>
<name>A0ABS0US87_9PSED</name>
<keyword evidence="3" id="KW-1185">Reference proteome</keyword>
<feature type="transmembrane region" description="Helical" evidence="1">
    <location>
        <begin position="12"/>
        <end position="38"/>
    </location>
</feature>
<accession>A0ABS0US87</accession>
<protein>
    <submittedName>
        <fullName evidence="2">Uncharacterized protein</fullName>
    </submittedName>
</protein>
<organism evidence="2 3">
    <name type="scientific">Pseudomonas synxantha</name>
    <dbReference type="NCBI Taxonomy" id="47883"/>
    <lineage>
        <taxon>Bacteria</taxon>
        <taxon>Pseudomonadati</taxon>
        <taxon>Pseudomonadota</taxon>
        <taxon>Gammaproteobacteria</taxon>
        <taxon>Pseudomonadales</taxon>
        <taxon>Pseudomonadaceae</taxon>
        <taxon>Pseudomonas</taxon>
    </lineage>
</organism>
<evidence type="ECO:0000313" key="3">
    <source>
        <dbReference type="Proteomes" id="UP000648914"/>
    </source>
</evidence>
<reference evidence="2 3" key="1">
    <citation type="submission" date="2020-12" db="EMBL/GenBank/DDBJ databases">
        <title>Comparative genomic insights into the epidemiology and virulence of plant pathogenic Pseudomonads from Turkey.</title>
        <authorList>
            <person name="Dillon M."/>
            <person name="Ruiz-Bedoya T."/>
            <person name="Bendalovic-Torma C."/>
            <person name="Guttman K.M."/>
            <person name="Kwak H."/>
            <person name="Middleton M.A."/>
            <person name="Wang P.W."/>
            <person name="Horuz S."/>
            <person name="Aysan Y."/>
            <person name="Guttman D.S."/>
        </authorList>
    </citation>
    <scope>NUCLEOTIDE SEQUENCE [LARGE SCALE GENOMIC DNA]</scope>
    <source>
        <strain evidence="2 3">S5_IA_2b</strain>
    </source>
</reference>
<keyword evidence="1" id="KW-1133">Transmembrane helix</keyword>
<sequence length="92" mass="10243">MIKPKSRLQAFSLLLIYVVSLFLLMGVIGKFIGSLVSYSKVGVWNFGWADIVELFPGVFAYAIPVGVGIWILSWLKARKQSKPNDREPGQEG</sequence>
<keyword evidence="1" id="KW-0812">Transmembrane</keyword>
<comment type="caution">
    <text evidence="2">The sequence shown here is derived from an EMBL/GenBank/DDBJ whole genome shotgun (WGS) entry which is preliminary data.</text>
</comment>
<proteinExistence type="predicted"/>
<evidence type="ECO:0000313" key="2">
    <source>
        <dbReference type="EMBL" id="MBI6568470.1"/>
    </source>
</evidence>
<dbReference type="Proteomes" id="UP000648914">
    <property type="component" value="Unassembled WGS sequence"/>
</dbReference>